<feature type="compositionally biased region" description="Low complexity" evidence="1">
    <location>
        <begin position="345"/>
        <end position="354"/>
    </location>
</feature>
<organism evidence="2 3">
    <name type="scientific">Haemaphysalis longicornis</name>
    <name type="common">Bush tick</name>
    <dbReference type="NCBI Taxonomy" id="44386"/>
    <lineage>
        <taxon>Eukaryota</taxon>
        <taxon>Metazoa</taxon>
        <taxon>Ecdysozoa</taxon>
        <taxon>Arthropoda</taxon>
        <taxon>Chelicerata</taxon>
        <taxon>Arachnida</taxon>
        <taxon>Acari</taxon>
        <taxon>Parasitiformes</taxon>
        <taxon>Ixodida</taxon>
        <taxon>Ixodoidea</taxon>
        <taxon>Ixodidae</taxon>
        <taxon>Haemaphysalinae</taxon>
        <taxon>Haemaphysalis</taxon>
    </lineage>
</organism>
<name>A0A9J6GCB9_HAELO</name>
<comment type="caution">
    <text evidence="2">The sequence shown here is derived from an EMBL/GenBank/DDBJ whole genome shotgun (WGS) entry which is preliminary data.</text>
</comment>
<dbReference type="EMBL" id="JABSTR010000006">
    <property type="protein sequence ID" value="KAH9373117.1"/>
    <property type="molecule type" value="Genomic_DNA"/>
</dbReference>
<keyword evidence="3" id="KW-1185">Reference proteome</keyword>
<gene>
    <name evidence="2" type="ORF">HPB48_003527</name>
</gene>
<reference evidence="2 3" key="1">
    <citation type="journal article" date="2020" name="Cell">
        <title>Large-Scale Comparative Analyses of Tick Genomes Elucidate Their Genetic Diversity and Vector Capacities.</title>
        <authorList>
            <consortium name="Tick Genome and Microbiome Consortium (TIGMIC)"/>
            <person name="Jia N."/>
            <person name="Wang J."/>
            <person name="Shi W."/>
            <person name="Du L."/>
            <person name="Sun Y."/>
            <person name="Zhan W."/>
            <person name="Jiang J.F."/>
            <person name="Wang Q."/>
            <person name="Zhang B."/>
            <person name="Ji P."/>
            <person name="Bell-Sakyi L."/>
            <person name="Cui X.M."/>
            <person name="Yuan T.T."/>
            <person name="Jiang B.G."/>
            <person name="Yang W.F."/>
            <person name="Lam T.T."/>
            <person name="Chang Q.C."/>
            <person name="Ding S.J."/>
            <person name="Wang X.J."/>
            <person name="Zhu J.G."/>
            <person name="Ruan X.D."/>
            <person name="Zhao L."/>
            <person name="Wei J.T."/>
            <person name="Ye R.Z."/>
            <person name="Que T.C."/>
            <person name="Du C.H."/>
            <person name="Zhou Y.H."/>
            <person name="Cheng J.X."/>
            <person name="Dai P.F."/>
            <person name="Guo W.B."/>
            <person name="Han X.H."/>
            <person name="Huang E.J."/>
            <person name="Li L.F."/>
            <person name="Wei W."/>
            <person name="Gao Y.C."/>
            <person name="Liu J.Z."/>
            <person name="Shao H.Z."/>
            <person name="Wang X."/>
            <person name="Wang C.C."/>
            <person name="Yang T.C."/>
            <person name="Huo Q.B."/>
            <person name="Li W."/>
            <person name="Chen H.Y."/>
            <person name="Chen S.E."/>
            <person name="Zhou L.G."/>
            <person name="Ni X.B."/>
            <person name="Tian J.H."/>
            <person name="Sheng Y."/>
            <person name="Liu T."/>
            <person name="Pan Y.S."/>
            <person name="Xia L.Y."/>
            <person name="Li J."/>
            <person name="Zhao F."/>
            <person name="Cao W.C."/>
        </authorList>
    </citation>
    <scope>NUCLEOTIDE SEQUENCE [LARGE SCALE GENOMIC DNA]</scope>
    <source>
        <strain evidence="2">HaeL-2018</strain>
    </source>
</reference>
<evidence type="ECO:0008006" key="4">
    <source>
        <dbReference type="Google" id="ProtNLM"/>
    </source>
</evidence>
<dbReference type="PANTHER" id="PTHR21301:SF10">
    <property type="entry name" value="REVERSE TRANSCRIPTASE DOMAIN-CONTAINING PROTEIN"/>
    <property type="match status" value="1"/>
</dbReference>
<dbReference type="VEuPathDB" id="VectorBase:HLOH_056582"/>
<evidence type="ECO:0000313" key="2">
    <source>
        <dbReference type="EMBL" id="KAH9373117.1"/>
    </source>
</evidence>
<evidence type="ECO:0000256" key="1">
    <source>
        <dbReference type="SAM" id="MobiDB-lite"/>
    </source>
</evidence>
<dbReference type="OrthoDB" id="6513546at2759"/>
<sequence>MSDKEGGFVVMEKGMFLAKAKDALKKNFVLTQANLAKVKRESLRMCDEMNLPKLRKDLVGAKRDALEMFYTAKTHKEEVPFRAIVTEKGSWQGVLSRFLQKQLNGLHLGDPFLVRNSDEVVGFFSELQAAGGGILAFSIEADMFYSIPKNGIMCAVQERIDEKGAVSFQNSAGMSSDNFMSLLDYYLSSTVVRSHGNLVMQKRGVCIGSCIAPVLSDLFLAKCDRQISCRLKDTSVIKVCRYMDDFLVMEYVEHDDRGRMVVDVLRIFAECAEGLKFTHEMPESVFLQFLTCACSLVMVCRPPLRASVNRLINRQAVMETEPLATLLFVASSGPAQATGHPCSDLGSSGSSLPPRQVSPMVIPSDQPLPDDADMSDLSDSSSATVIYGNETVLSLEKSKPFEPVIPAKRGRGSKRVYRPHDVSTIASPLRHGVVVVIKPVDFSKDITRYNPIAVKEGLETLAPDGVL</sequence>
<proteinExistence type="predicted"/>
<dbReference type="AlphaFoldDB" id="A0A9J6GCB9"/>
<dbReference type="Proteomes" id="UP000821853">
    <property type="component" value="Chromosome 4"/>
</dbReference>
<feature type="region of interest" description="Disordered" evidence="1">
    <location>
        <begin position="339"/>
        <end position="375"/>
    </location>
</feature>
<evidence type="ECO:0000313" key="3">
    <source>
        <dbReference type="Proteomes" id="UP000821853"/>
    </source>
</evidence>
<protein>
    <recommendedName>
        <fullName evidence="4">Tick transposon</fullName>
    </recommendedName>
</protein>
<dbReference type="OMA" id="FTHEMPE"/>
<dbReference type="PANTHER" id="PTHR21301">
    <property type="entry name" value="REVERSE TRANSCRIPTASE"/>
    <property type="match status" value="1"/>
</dbReference>
<accession>A0A9J6GCB9</accession>